<feature type="signal peptide" evidence="1">
    <location>
        <begin position="1"/>
        <end position="24"/>
    </location>
</feature>
<dbReference type="Proteomes" id="UP001219605">
    <property type="component" value="Chromosome"/>
</dbReference>
<protein>
    <recommendedName>
        <fullName evidence="4">Subtilisin inhibitor-like</fullName>
    </recommendedName>
</protein>
<feature type="chain" id="PRO_5047549090" description="Subtilisin inhibitor-like" evidence="1">
    <location>
        <begin position="25"/>
        <end position="126"/>
    </location>
</feature>
<keyword evidence="3" id="KW-1185">Reference proteome</keyword>
<accession>A0ABY7ZTZ9</accession>
<keyword evidence="1" id="KW-0732">Signal</keyword>
<proteinExistence type="predicted"/>
<reference evidence="2 3" key="1">
    <citation type="submission" date="2023-02" db="EMBL/GenBank/DDBJ databases">
        <authorList>
            <person name="Mo P."/>
        </authorList>
    </citation>
    <scope>NUCLEOTIDE SEQUENCE [LARGE SCALE GENOMIC DNA]</scope>
    <source>
        <strain evidence="2 3">HUAS 3</strain>
    </source>
</reference>
<name>A0ABY7ZTZ9_9ACTN</name>
<evidence type="ECO:0000256" key="1">
    <source>
        <dbReference type="SAM" id="SignalP"/>
    </source>
</evidence>
<gene>
    <name evidence="2" type="ORF">PVK37_05945</name>
</gene>
<dbReference type="RefSeq" id="WP_275032733.1">
    <property type="nucleotide sequence ID" value="NZ_CP118615.1"/>
</dbReference>
<evidence type="ECO:0000313" key="3">
    <source>
        <dbReference type="Proteomes" id="UP001219605"/>
    </source>
</evidence>
<dbReference type="EMBL" id="CP118615">
    <property type="protein sequence ID" value="WDZ85968.1"/>
    <property type="molecule type" value="Genomic_DNA"/>
</dbReference>
<organism evidence="2 3">
    <name type="scientific">Micromonospora cathayae</name>
    <dbReference type="NCBI Taxonomy" id="3028804"/>
    <lineage>
        <taxon>Bacteria</taxon>
        <taxon>Bacillati</taxon>
        <taxon>Actinomycetota</taxon>
        <taxon>Actinomycetes</taxon>
        <taxon>Micromonosporales</taxon>
        <taxon>Micromonosporaceae</taxon>
        <taxon>Micromonospora</taxon>
    </lineage>
</organism>
<evidence type="ECO:0008006" key="4">
    <source>
        <dbReference type="Google" id="ProtNLM"/>
    </source>
</evidence>
<sequence length="126" mass="13267">MVVLLFCPCLGLAGWALLWATDRADDLGPVPVTPAGPPSASPTPAPRLTMDDFAVGDCVVNDGTGQEPDLRTVPCGPDTQQIVLRIPGVADGALCGTRAPRATATYVNDAPVDVFDFVLCLRRYSR</sequence>
<evidence type="ECO:0000313" key="2">
    <source>
        <dbReference type="EMBL" id="WDZ85968.1"/>
    </source>
</evidence>